<organism evidence="1 2">
    <name type="scientific">Clunio marinus</name>
    <dbReference type="NCBI Taxonomy" id="568069"/>
    <lineage>
        <taxon>Eukaryota</taxon>
        <taxon>Metazoa</taxon>
        <taxon>Ecdysozoa</taxon>
        <taxon>Arthropoda</taxon>
        <taxon>Hexapoda</taxon>
        <taxon>Insecta</taxon>
        <taxon>Pterygota</taxon>
        <taxon>Neoptera</taxon>
        <taxon>Endopterygota</taxon>
        <taxon>Diptera</taxon>
        <taxon>Nematocera</taxon>
        <taxon>Chironomoidea</taxon>
        <taxon>Chironomidae</taxon>
        <taxon>Clunio</taxon>
    </lineage>
</organism>
<proteinExistence type="predicted"/>
<accession>A0A1J1I5Y0</accession>
<dbReference type="EMBL" id="CVRI01000042">
    <property type="protein sequence ID" value="CRK95701.1"/>
    <property type="molecule type" value="Genomic_DNA"/>
</dbReference>
<evidence type="ECO:0000313" key="1">
    <source>
        <dbReference type="EMBL" id="CRK95701.1"/>
    </source>
</evidence>
<name>A0A1J1I5Y0_9DIPT</name>
<sequence length="61" mass="7305">MSHFEVICSCFKSMSAPCKNVFWKDEKLYFIFDIGQKLFTFRAPYHLNQIRNQSSTCVQQY</sequence>
<gene>
    <name evidence="1" type="ORF">CLUMA_CG009159</name>
</gene>
<protein>
    <submittedName>
        <fullName evidence="1">CLUMA_CG009159, isoform A</fullName>
    </submittedName>
</protein>
<keyword evidence="2" id="KW-1185">Reference proteome</keyword>
<reference evidence="1 2" key="1">
    <citation type="submission" date="2015-04" db="EMBL/GenBank/DDBJ databases">
        <authorList>
            <person name="Syromyatnikov M.Y."/>
            <person name="Popov V.N."/>
        </authorList>
    </citation>
    <scope>NUCLEOTIDE SEQUENCE [LARGE SCALE GENOMIC DNA]</scope>
</reference>
<evidence type="ECO:0000313" key="2">
    <source>
        <dbReference type="Proteomes" id="UP000183832"/>
    </source>
</evidence>
<dbReference type="AlphaFoldDB" id="A0A1J1I5Y0"/>
<dbReference type="Proteomes" id="UP000183832">
    <property type="component" value="Unassembled WGS sequence"/>
</dbReference>